<dbReference type="PANTHER" id="PTHR43790:SF3">
    <property type="entry name" value="D-ALLOSE IMPORT ATP-BINDING PROTEIN ALSA-RELATED"/>
    <property type="match status" value="1"/>
</dbReference>
<dbReference type="CDD" id="cd03216">
    <property type="entry name" value="ABC_Carb_Monos_I"/>
    <property type="match status" value="1"/>
</dbReference>
<reference evidence="12" key="1">
    <citation type="journal article" date="2019" name="Int. J. Syst. Evol. Microbiol.">
        <title>The Global Catalogue of Microorganisms (GCM) 10K type strain sequencing project: providing services to taxonomists for standard genome sequencing and annotation.</title>
        <authorList>
            <consortium name="The Broad Institute Genomics Platform"/>
            <consortium name="The Broad Institute Genome Sequencing Center for Infectious Disease"/>
            <person name="Wu L."/>
            <person name="Ma J."/>
        </authorList>
    </citation>
    <scope>NUCLEOTIDE SEQUENCE [LARGE SCALE GENOMIC DNA]</scope>
    <source>
        <strain evidence="12">JCM 11483</strain>
    </source>
</reference>
<dbReference type="PROSITE" id="PS00211">
    <property type="entry name" value="ABC_TRANSPORTER_1"/>
    <property type="match status" value="1"/>
</dbReference>
<keyword evidence="6 11" id="KW-0067">ATP-binding</keyword>
<dbReference type="Gene3D" id="3.40.50.300">
    <property type="entry name" value="P-loop containing nucleotide triphosphate hydrolases"/>
    <property type="match status" value="2"/>
</dbReference>
<dbReference type="PANTHER" id="PTHR43790">
    <property type="entry name" value="CARBOHYDRATE TRANSPORT ATP-BINDING PROTEIN MG119-RELATED"/>
    <property type="match status" value="1"/>
</dbReference>
<evidence type="ECO:0000256" key="6">
    <source>
        <dbReference type="ARBA" id="ARBA00022840"/>
    </source>
</evidence>
<gene>
    <name evidence="11" type="ORF">GCM10020260_26870</name>
</gene>
<dbReference type="InterPro" id="IPR003593">
    <property type="entry name" value="AAA+_ATPase"/>
</dbReference>
<keyword evidence="2" id="KW-1003">Cell membrane</keyword>
<feature type="region of interest" description="Disordered" evidence="9">
    <location>
        <begin position="1"/>
        <end position="24"/>
    </location>
</feature>
<feature type="domain" description="ABC transporter" evidence="10">
    <location>
        <begin position="33"/>
        <end position="268"/>
    </location>
</feature>
<feature type="domain" description="ABC transporter" evidence="10">
    <location>
        <begin position="285"/>
        <end position="528"/>
    </location>
</feature>
<evidence type="ECO:0000256" key="5">
    <source>
        <dbReference type="ARBA" id="ARBA00022741"/>
    </source>
</evidence>
<dbReference type="GO" id="GO:0005524">
    <property type="term" value="F:ATP binding"/>
    <property type="evidence" value="ECO:0007669"/>
    <property type="project" value="UniProtKB-KW"/>
</dbReference>
<evidence type="ECO:0000256" key="3">
    <source>
        <dbReference type="ARBA" id="ARBA00022597"/>
    </source>
</evidence>
<keyword evidence="8" id="KW-0472">Membrane</keyword>
<dbReference type="InterPro" id="IPR003439">
    <property type="entry name" value="ABC_transporter-like_ATP-bd"/>
</dbReference>
<comment type="caution">
    <text evidence="11">The sequence shown here is derived from an EMBL/GenBank/DDBJ whole genome shotgun (WGS) entry which is preliminary data.</text>
</comment>
<dbReference type="Pfam" id="PF00005">
    <property type="entry name" value="ABC_tran"/>
    <property type="match status" value="2"/>
</dbReference>
<evidence type="ECO:0000256" key="9">
    <source>
        <dbReference type="SAM" id="MobiDB-lite"/>
    </source>
</evidence>
<evidence type="ECO:0000256" key="8">
    <source>
        <dbReference type="ARBA" id="ARBA00023136"/>
    </source>
</evidence>
<evidence type="ECO:0000256" key="1">
    <source>
        <dbReference type="ARBA" id="ARBA00022448"/>
    </source>
</evidence>
<sequence length="570" mass="60640">MSPTEKTGAEPSTPDATTAESARTAGRAGEVVLRAVDISKTYGVTRALKGVNFDVRAGEVTVLFGENGAGKSTLMKILSGVEQPTAGHLELDGERVELASTSQAVARGISIIHQELNLNANLTVRDNIFLGREILGARGIDYRRQAEITRELMDRLEEPVSPETLVQDLRVGQQQIVEIARALSTDARILIMDEPTSALSTSEVHVLFGIIRELTRQGVAIVYISHHLEEAIEIADHAVVFRDGELVAAEEAEHIDLPWVVRTMVGRDADYDFRDRERRHGDVALSVQDVTVADPSTGKIPVDHVSVDVREGEIVCLFGLMGAGRTELMEALAGRDELAGGRVTLDGTDLAGRGIGDRIAQGMGLVPEDRQRDGIVQMQSVGRNMALASLHTWVRGFFLGKRAESSSVARTISDIGVKTEGPDAPVMSLSGGNQQKAVIGKMLLTAPRVVLLDEPTRGVDVGAKGEIFSLLFDEADRGLGVLFVTSDVGEALTASHRIVVMSRGQVVCELDPRETGRDEVLAAAEGTVPEHARTSAAAGTSGPAGDPGDPGDPESTSRTSSTSTTNGASS</sequence>
<dbReference type="EMBL" id="BAAAYG010000017">
    <property type="protein sequence ID" value="GAA3288389.1"/>
    <property type="molecule type" value="Genomic_DNA"/>
</dbReference>
<dbReference type="InterPro" id="IPR050107">
    <property type="entry name" value="ABC_carbohydrate_import_ATPase"/>
</dbReference>
<dbReference type="Proteomes" id="UP001501736">
    <property type="component" value="Unassembled WGS sequence"/>
</dbReference>
<evidence type="ECO:0000256" key="4">
    <source>
        <dbReference type="ARBA" id="ARBA00022737"/>
    </source>
</evidence>
<feature type="region of interest" description="Disordered" evidence="9">
    <location>
        <begin position="525"/>
        <end position="570"/>
    </location>
</feature>
<proteinExistence type="predicted"/>
<dbReference type="SMART" id="SM00382">
    <property type="entry name" value="AAA"/>
    <property type="match status" value="2"/>
</dbReference>
<feature type="compositionally biased region" description="Low complexity" evidence="9">
    <location>
        <begin position="534"/>
        <end position="570"/>
    </location>
</feature>
<keyword evidence="3" id="KW-0762">Sugar transport</keyword>
<protein>
    <submittedName>
        <fullName evidence="11">Sugar ABC transporter ATP-binding protein</fullName>
    </submittedName>
</protein>
<evidence type="ECO:0000259" key="10">
    <source>
        <dbReference type="PROSITE" id="PS50893"/>
    </source>
</evidence>
<evidence type="ECO:0000313" key="11">
    <source>
        <dbReference type="EMBL" id="GAA3288389.1"/>
    </source>
</evidence>
<keyword evidence="4" id="KW-0677">Repeat</keyword>
<dbReference type="RefSeq" id="WP_344722282.1">
    <property type="nucleotide sequence ID" value="NZ_BAAAYG010000017.1"/>
</dbReference>
<keyword evidence="5" id="KW-0547">Nucleotide-binding</keyword>
<dbReference type="InterPro" id="IPR017871">
    <property type="entry name" value="ABC_transporter-like_CS"/>
</dbReference>
<evidence type="ECO:0000256" key="2">
    <source>
        <dbReference type="ARBA" id="ARBA00022475"/>
    </source>
</evidence>
<name>A0ABP6RFG0_9MICC</name>
<keyword evidence="12" id="KW-1185">Reference proteome</keyword>
<keyword evidence="7" id="KW-1278">Translocase</keyword>
<organism evidence="11 12">
    <name type="scientific">Nesterenkonia halobia</name>
    <dbReference type="NCBI Taxonomy" id="37922"/>
    <lineage>
        <taxon>Bacteria</taxon>
        <taxon>Bacillati</taxon>
        <taxon>Actinomycetota</taxon>
        <taxon>Actinomycetes</taxon>
        <taxon>Micrococcales</taxon>
        <taxon>Micrococcaceae</taxon>
        <taxon>Nesterenkonia</taxon>
    </lineage>
</organism>
<keyword evidence="1" id="KW-0813">Transport</keyword>
<dbReference type="PROSITE" id="PS50893">
    <property type="entry name" value="ABC_TRANSPORTER_2"/>
    <property type="match status" value="2"/>
</dbReference>
<evidence type="ECO:0000256" key="7">
    <source>
        <dbReference type="ARBA" id="ARBA00022967"/>
    </source>
</evidence>
<dbReference type="InterPro" id="IPR027417">
    <property type="entry name" value="P-loop_NTPase"/>
</dbReference>
<dbReference type="CDD" id="cd03215">
    <property type="entry name" value="ABC_Carb_Monos_II"/>
    <property type="match status" value="1"/>
</dbReference>
<dbReference type="SUPFAM" id="SSF52540">
    <property type="entry name" value="P-loop containing nucleoside triphosphate hydrolases"/>
    <property type="match status" value="2"/>
</dbReference>
<evidence type="ECO:0000313" key="12">
    <source>
        <dbReference type="Proteomes" id="UP001501736"/>
    </source>
</evidence>
<accession>A0ABP6RFG0</accession>